<dbReference type="OrthoDB" id="786617at2759"/>
<keyword evidence="3" id="KW-1185">Reference proteome</keyword>
<feature type="compositionally biased region" description="Polar residues" evidence="1">
    <location>
        <begin position="489"/>
        <end position="498"/>
    </location>
</feature>
<evidence type="ECO:0000313" key="3">
    <source>
        <dbReference type="Proteomes" id="UP000326396"/>
    </source>
</evidence>
<name>A0A5N6LYW1_9ASTR</name>
<feature type="region of interest" description="Disordered" evidence="1">
    <location>
        <begin position="408"/>
        <end position="461"/>
    </location>
</feature>
<feature type="region of interest" description="Disordered" evidence="1">
    <location>
        <begin position="36"/>
        <end position="301"/>
    </location>
</feature>
<feature type="region of interest" description="Disordered" evidence="1">
    <location>
        <begin position="515"/>
        <end position="559"/>
    </location>
</feature>
<feature type="compositionally biased region" description="Polar residues" evidence="1">
    <location>
        <begin position="515"/>
        <end position="530"/>
    </location>
</feature>
<organism evidence="2 3">
    <name type="scientific">Mikania micrantha</name>
    <name type="common">bitter vine</name>
    <dbReference type="NCBI Taxonomy" id="192012"/>
    <lineage>
        <taxon>Eukaryota</taxon>
        <taxon>Viridiplantae</taxon>
        <taxon>Streptophyta</taxon>
        <taxon>Embryophyta</taxon>
        <taxon>Tracheophyta</taxon>
        <taxon>Spermatophyta</taxon>
        <taxon>Magnoliopsida</taxon>
        <taxon>eudicotyledons</taxon>
        <taxon>Gunneridae</taxon>
        <taxon>Pentapetalae</taxon>
        <taxon>asterids</taxon>
        <taxon>campanulids</taxon>
        <taxon>Asterales</taxon>
        <taxon>Asteraceae</taxon>
        <taxon>Asteroideae</taxon>
        <taxon>Heliantheae alliance</taxon>
        <taxon>Eupatorieae</taxon>
        <taxon>Mikania</taxon>
    </lineage>
</organism>
<protein>
    <submittedName>
        <fullName evidence="2">Uncharacterized protein</fullName>
    </submittedName>
</protein>
<gene>
    <name evidence="2" type="ORF">E3N88_34697</name>
</gene>
<dbReference type="PANTHER" id="PTHR36808">
    <property type="entry name" value="TRANSCRIPTIONAL REGULATOR ATRX-LIKE PROTEIN"/>
    <property type="match status" value="1"/>
</dbReference>
<dbReference type="PANTHER" id="PTHR36808:SF1">
    <property type="entry name" value="TRANSCRIPTIONAL REGULATOR ATRX-LIKE PROTEIN"/>
    <property type="match status" value="1"/>
</dbReference>
<accession>A0A5N6LYW1</accession>
<feature type="compositionally biased region" description="Polar residues" evidence="1">
    <location>
        <begin position="267"/>
        <end position="287"/>
    </location>
</feature>
<reference evidence="2 3" key="1">
    <citation type="submission" date="2019-05" db="EMBL/GenBank/DDBJ databases">
        <title>Mikania micrantha, genome provides insights into the molecular mechanism of rapid growth.</title>
        <authorList>
            <person name="Liu B."/>
        </authorList>
    </citation>
    <scope>NUCLEOTIDE SEQUENCE [LARGE SCALE GENOMIC DNA]</scope>
    <source>
        <strain evidence="2">NLD-2019</strain>
        <tissue evidence="2">Leaf</tissue>
    </source>
</reference>
<dbReference type="EMBL" id="SZYD01000017">
    <property type="protein sequence ID" value="KAD3066817.1"/>
    <property type="molecule type" value="Genomic_DNA"/>
</dbReference>
<dbReference type="AlphaFoldDB" id="A0A5N6LYW1"/>
<proteinExistence type="predicted"/>
<feature type="compositionally biased region" description="Basic residues" evidence="1">
    <location>
        <begin position="150"/>
        <end position="171"/>
    </location>
</feature>
<feature type="compositionally biased region" description="Polar residues" evidence="1">
    <location>
        <begin position="427"/>
        <end position="449"/>
    </location>
</feature>
<comment type="caution">
    <text evidence="2">The sequence shown here is derived from an EMBL/GenBank/DDBJ whole genome shotgun (WGS) entry which is preliminary data.</text>
</comment>
<feature type="compositionally biased region" description="Basic and acidic residues" evidence="1">
    <location>
        <begin position="288"/>
        <end position="297"/>
    </location>
</feature>
<feature type="compositionally biased region" description="Low complexity" evidence="1">
    <location>
        <begin position="176"/>
        <end position="186"/>
    </location>
</feature>
<dbReference type="Proteomes" id="UP000326396">
    <property type="component" value="Linkage Group LG7"/>
</dbReference>
<feature type="compositionally biased region" description="Low complexity" evidence="1">
    <location>
        <begin position="100"/>
        <end position="110"/>
    </location>
</feature>
<feature type="compositionally biased region" description="Basic residues" evidence="1">
    <location>
        <begin position="223"/>
        <end position="234"/>
    </location>
</feature>
<feature type="compositionally biased region" description="Basic residues" evidence="1">
    <location>
        <begin position="61"/>
        <end position="85"/>
    </location>
</feature>
<feature type="compositionally biased region" description="Basic residues" evidence="1">
    <location>
        <begin position="204"/>
        <end position="214"/>
    </location>
</feature>
<sequence>MSHHRSNEVYTRLSAKELPIRRMEWLLGRMVFPSNGCRPKEVNSVGIRSLMGRTDSSSRTKSSKKKTSKGYRKKKSRRNKSKKLRHRDDSCSSFSDDESTSSSLNSSSGSEGEYKRKRVRSRSQSEIKGNKKRNRRRSLSEDSSEDSSPVKKRKRSKTGKKIKKKKKKSKRVAYLSSASSDSGSCSTCKDEDSNSDQLGSRGGSRGRSREKKKDHRDSAKARTGNRKNMSKTRRSFSPCSSDELGSQGRSRSRSREKKEGHRDSTKGRTGNRMNTSKDVSSFSPSRSYDSESMEKVTVENNPMRLKSVITVANLDNKEDDNMKNDEFKEETVYDYDDYPSSKSNDSVELVDRFNSFTDKTSVVKEVNSSFNLNDNMEKENNVSGNTGSEVDNLELILRQKALENLSKFRGGNKSKPAVPIDDKPKSEQSVVTQSTRETASLTPLSQPVTHRSRFTWRREPSVATVKDEKAATYSELHSGRSQPAELKLQTANISSTSRVDNEFVNETSKTMANVTSVDQKSTVAVETQKPSSDSIEESSSKEQQNEGNDNSQFEKKTMSVMRGGEMVQVSYKVYIPNRAPALARRQLKR</sequence>
<evidence type="ECO:0000256" key="1">
    <source>
        <dbReference type="SAM" id="MobiDB-lite"/>
    </source>
</evidence>
<feature type="compositionally biased region" description="Basic and acidic residues" evidence="1">
    <location>
        <begin position="256"/>
        <end position="266"/>
    </location>
</feature>
<evidence type="ECO:0000313" key="2">
    <source>
        <dbReference type="EMBL" id="KAD3066817.1"/>
    </source>
</evidence>
<feature type="compositionally biased region" description="Polar residues" evidence="1">
    <location>
        <begin position="235"/>
        <end position="244"/>
    </location>
</feature>
<feature type="region of interest" description="Disordered" evidence="1">
    <location>
        <begin position="473"/>
        <end position="498"/>
    </location>
</feature>